<dbReference type="Proteomes" id="UP000182829">
    <property type="component" value="Unassembled WGS sequence"/>
</dbReference>
<reference evidence="1 2" key="1">
    <citation type="submission" date="2016-10" db="EMBL/GenBank/DDBJ databases">
        <authorList>
            <person name="de Groot N.N."/>
        </authorList>
    </citation>
    <scope>NUCLEOTIDE SEQUENCE [LARGE SCALE GENOMIC DNA]</scope>
    <source>
        <strain evidence="1 2">SP2</strain>
    </source>
</reference>
<gene>
    <name evidence="1" type="ORF">SAMN05443661_101219</name>
</gene>
<dbReference type="OrthoDB" id="380555at2157"/>
<dbReference type="EMBL" id="FORO01000001">
    <property type="protein sequence ID" value="SFI53862.1"/>
    <property type="molecule type" value="Genomic_DNA"/>
</dbReference>
<dbReference type="PROSITE" id="PS51257">
    <property type="entry name" value="PROKAR_LIPOPROTEIN"/>
    <property type="match status" value="1"/>
</dbReference>
<proteinExistence type="predicted"/>
<evidence type="ECO:0000313" key="1">
    <source>
        <dbReference type="EMBL" id="SFI53862.1"/>
    </source>
</evidence>
<dbReference type="GeneID" id="14210175"/>
<accession>A0A1I3J0R6</accession>
<organism evidence="1 2">
    <name type="scientific">Natronobacterium gregoryi</name>
    <dbReference type="NCBI Taxonomy" id="44930"/>
    <lineage>
        <taxon>Archaea</taxon>
        <taxon>Methanobacteriati</taxon>
        <taxon>Methanobacteriota</taxon>
        <taxon>Stenosarchaea group</taxon>
        <taxon>Halobacteria</taxon>
        <taxon>Halobacteriales</taxon>
        <taxon>Natrialbaceae</taxon>
        <taxon>Natronobacterium</taxon>
    </lineage>
</organism>
<name>A0A1I3J0R6_9EURY</name>
<dbReference type="RefSeq" id="WP_015233786.1">
    <property type="nucleotide sequence ID" value="NZ_FORO01000001.1"/>
</dbReference>
<sequence length="118" mass="12995">MERRRLLVAGSSVVAGVLAGCLDDTVGDVEIADERVEGSHTYTFEAEAGNELIVELQLQHGTFGHADLDYEDGTDVFYEQTERGEIELELREPLENSGTYHLDVVSDGWIDARVGLIV</sequence>
<dbReference type="AlphaFoldDB" id="A0A1I3J0R6"/>
<evidence type="ECO:0000313" key="2">
    <source>
        <dbReference type="Proteomes" id="UP000182829"/>
    </source>
</evidence>
<protein>
    <submittedName>
        <fullName evidence="1">Uncharacterized protein</fullName>
    </submittedName>
</protein>